<reference evidence="2" key="1">
    <citation type="journal article" date="2022" name="bioRxiv">
        <title>Sequencing and chromosome-scale assembly of the giantPleurodeles waltlgenome.</title>
        <authorList>
            <person name="Brown T."/>
            <person name="Elewa A."/>
            <person name="Iarovenko S."/>
            <person name="Subramanian E."/>
            <person name="Araus A.J."/>
            <person name="Petzold A."/>
            <person name="Susuki M."/>
            <person name="Suzuki K.-i.T."/>
            <person name="Hayashi T."/>
            <person name="Toyoda A."/>
            <person name="Oliveira C."/>
            <person name="Osipova E."/>
            <person name="Leigh N.D."/>
            <person name="Simon A."/>
            <person name="Yun M.H."/>
        </authorList>
    </citation>
    <scope>NUCLEOTIDE SEQUENCE</scope>
    <source>
        <strain evidence="2">20211129_DDA</strain>
        <tissue evidence="2">Liver</tissue>
    </source>
</reference>
<sequence length="75" mass="8051">MSRYPLGPHDRGPRHIGDEEQPTHGSAANRGAQRVPPGGYFQTMTVPRGRWAHRPTGVLVELSSGPLAVAVLLEG</sequence>
<dbReference type="EMBL" id="JANPWB010000015">
    <property type="protein sequence ID" value="KAJ1092439.1"/>
    <property type="molecule type" value="Genomic_DNA"/>
</dbReference>
<keyword evidence="3" id="KW-1185">Reference proteome</keyword>
<evidence type="ECO:0000313" key="2">
    <source>
        <dbReference type="EMBL" id="KAJ1092439.1"/>
    </source>
</evidence>
<feature type="compositionally biased region" description="Basic and acidic residues" evidence="1">
    <location>
        <begin position="8"/>
        <end position="22"/>
    </location>
</feature>
<feature type="region of interest" description="Disordered" evidence="1">
    <location>
        <begin position="1"/>
        <end position="39"/>
    </location>
</feature>
<evidence type="ECO:0000256" key="1">
    <source>
        <dbReference type="SAM" id="MobiDB-lite"/>
    </source>
</evidence>
<organism evidence="2 3">
    <name type="scientific">Pleurodeles waltl</name>
    <name type="common">Iberian ribbed newt</name>
    <dbReference type="NCBI Taxonomy" id="8319"/>
    <lineage>
        <taxon>Eukaryota</taxon>
        <taxon>Metazoa</taxon>
        <taxon>Chordata</taxon>
        <taxon>Craniata</taxon>
        <taxon>Vertebrata</taxon>
        <taxon>Euteleostomi</taxon>
        <taxon>Amphibia</taxon>
        <taxon>Batrachia</taxon>
        <taxon>Caudata</taxon>
        <taxon>Salamandroidea</taxon>
        <taxon>Salamandridae</taxon>
        <taxon>Pleurodelinae</taxon>
        <taxon>Pleurodeles</taxon>
    </lineage>
</organism>
<protein>
    <submittedName>
        <fullName evidence="2">Uncharacterized protein</fullName>
    </submittedName>
</protein>
<proteinExistence type="predicted"/>
<name>A0AAV7LN62_PLEWA</name>
<accession>A0AAV7LN62</accession>
<dbReference type="AlphaFoldDB" id="A0AAV7LN62"/>
<gene>
    <name evidence="2" type="ORF">NDU88_005549</name>
</gene>
<evidence type="ECO:0000313" key="3">
    <source>
        <dbReference type="Proteomes" id="UP001066276"/>
    </source>
</evidence>
<dbReference type="Proteomes" id="UP001066276">
    <property type="component" value="Chromosome 11"/>
</dbReference>
<comment type="caution">
    <text evidence="2">The sequence shown here is derived from an EMBL/GenBank/DDBJ whole genome shotgun (WGS) entry which is preliminary data.</text>
</comment>